<dbReference type="RefSeq" id="WP_135349732.1">
    <property type="nucleotide sequence ID" value="NZ_SRJD01000025.1"/>
</dbReference>
<dbReference type="AlphaFoldDB" id="A0A4Z0GKW9"/>
<evidence type="ECO:0000313" key="2">
    <source>
        <dbReference type="EMBL" id="TGA96388.1"/>
    </source>
</evidence>
<organism evidence="2 3">
    <name type="scientific">Sporolactobacillus shoreae</name>
    <dbReference type="NCBI Taxonomy" id="1465501"/>
    <lineage>
        <taxon>Bacteria</taxon>
        <taxon>Bacillati</taxon>
        <taxon>Bacillota</taxon>
        <taxon>Bacilli</taxon>
        <taxon>Bacillales</taxon>
        <taxon>Sporolactobacillaceae</taxon>
        <taxon>Sporolactobacillus</taxon>
    </lineage>
</organism>
<dbReference type="OrthoDB" id="9808942at2"/>
<gene>
    <name evidence="2" type="ORF">E4665_15640</name>
</gene>
<sequence length="135" mass="14778">MPENENRSVEVEDQSEDLGKIEISPEVIEIIAGLAAVEVAGVGDMHGNFASGVVEKLSGRKYGRGIKVDLTDEGIVIDVQLTMNFGVPIPEVAEKVQSNITRTLKRMTALDVHEINIHVVGIHFSQKDKKEAEEE</sequence>
<proteinExistence type="inferred from homology"/>
<name>A0A4Z0GKW9_9BACL</name>
<comment type="similarity">
    <text evidence="1">Belongs to the asp23 family.</text>
</comment>
<evidence type="ECO:0000256" key="1">
    <source>
        <dbReference type="ARBA" id="ARBA00005721"/>
    </source>
</evidence>
<comment type="caution">
    <text evidence="2">The sequence shown here is derived from an EMBL/GenBank/DDBJ whole genome shotgun (WGS) entry which is preliminary data.</text>
</comment>
<dbReference type="InterPro" id="IPR005531">
    <property type="entry name" value="Asp23"/>
</dbReference>
<protein>
    <submittedName>
        <fullName evidence="2">Asp23/Gls24 family envelope stress response protein</fullName>
    </submittedName>
</protein>
<dbReference type="Proteomes" id="UP000298347">
    <property type="component" value="Unassembled WGS sequence"/>
</dbReference>
<evidence type="ECO:0000313" key="3">
    <source>
        <dbReference type="Proteomes" id="UP000298347"/>
    </source>
</evidence>
<keyword evidence="3" id="KW-1185">Reference proteome</keyword>
<accession>A0A4Z0GKW9</accession>
<dbReference type="EMBL" id="SRJD01000025">
    <property type="protein sequence ID" value="TGA96388.1"/>
    <property type="molecule type" value="Genomic_DNA"/>
</dbReference>
<dbReference type="PANTHER" id="PTHR34297:SF1">
    <property type="entry name" value="ASP23_GLS24 FAMILY ENVELOPE STRESS RESPONSE PROTEIN"/>
    <property type="match status" value="1"/>
</dbReference>
<dbReference type="Pfam" id="PF03780">
    <property type="entry name" value="Asp23"/>
    <property type="match status" value="1"/>
</dbReference>
<dbReference type="PANTHER" id="PTHR34297">
    <property type="entry name" value="HYPOTHETICAL CYTOSOLIC PROTEIN-RELATED"/>
    <property type="match status" value="1"/>
</dbReference>
<reference evidence="2 3" key="1">
    <citation type="journal article" date="2015" name="Int. J. Syst. Evol. Microbiol.">
        <title>Sporolactobacillus shoreae sp. nov. and Sporolactobacillus spathodeae sp. nov., two spore-forming lactic acid bacteria isolated from tree barks in Thailand.</title>
        <authorList>
            <person name="Thamacharoensuk T."/>
            <person name="Kitahara M."/>
            <person name="Ohkuma M."/>
            <person name="Thongchul N."/>
            <person name="Tanasupawat S."/>
        </authorList>
    </citation>
    <scope>NUCLEOTIDE SEQUENCE [LARGE SCALE GENOMIC DNA]</scope>
    <source>
        <strain evidence="2 3">BK92</strain>
    </source>
</reference>